<sequence>MLATGWYAQCDHGSYETLIQDQMVMLKEVILTGIGDEIYSTVDACQTAQNVGSHREFQQGGIWLSLQIDFKKLFYLPTTTSELPQTPETGMWIQNPRSRWTFRWTVWDQRVVNDVGARETVGGQ</sequence>
<reference evidence="1" key="1">
    <citation type="journal article" date="2022" name="Int. J. Mol. Sci.">
        <title>Draft Genome of Tanacetum Coccineum: Genomic Comparison of Closely Related Tanacetum-Family Plants.</title>
        <authorList>
            <person name="Yamashiro T."/>
            <person name="Shiraishi A."/>
            <person name="Nakayama K."/>
            <person name="Satake H."/>
        </authorList>
    </citation>
    <scope>NUCLEOTIDE SEQUENCE</scope>
</reference>
<reference evidence="1" key="2">
    <citation type="submission" date="2022-01" db="EMBL/GenBank/DDBJ databases">
        <authorList>
            <person name="Yamashiro T."/>
            <person name="Shiraishi A."/>
            <person name="Satake H."/>
            <person name="Nakayama K."/>
        </authorList>
    </citation>
    <scope>NUCLEOTIDE SEQUENCE</scope>
</reference>
<accession>A0ABQ4XJK2</accession>
<keyword evidence="2" id="KW-1185">Reference proteome</keyword>
<organism evidence="1 2">
    <name type="scientific">Tanacetum coccineum</name>
    <dbReference type="NCBI Taxonomy" id="301880"/>
    <lineage>
        <taxon>Eukaryota</taxon>
        <taxon>Viridiplantae</taxon>
        <taxon>Streptophyta</taxon>
        <taxon>Embryophyta</taxon>
        <taxon>Tracheophyta</taxon>
        <taxon>Spermatophyta</taxon>
        <taxon>Magnoliopsida</taxon>
        <taxon>eudicotyledons</taxon>
        <taxon>Gunneridae</taxon>
        <taxon>Pentapetalae</taxon>
        <taxon>asterids</taxon>
        <taxon>campanulids</taxon>
        <taxon>Asterales</taxon>
        <taxon>Asteraceae</taxon>
        <taxon>Asteroideae</taxon>
        <taxon>Anthemideae</taxon>
        <taxon>Anthemidinae</taxon>
        <taxon>Tanacetum</taxon>
    </lineage>
</organism>
<proteinExistence type="predicted"/>
<comment type="caution">
    <text evidence="1">The sequence shown here is derived from an EMBL/GenBank/DDBJ whole genome shotgun (WGS) entry which is preliminary data.</text>
</comment>
<dbReference type="EMBL" id="BQNB010009581">
    <property type="protein sequence ID" value="GJS65477.1"/>
    <property type="molecule type" value="Genomic_DNA"/>
</dbReference>
<protein>
    <submittedName>
        <fullName evidence="1">Uncharacterized protein</fullName>
    </submittedName>
</protein>
<gene>
    <name evidence="1" type="ORF">Tco_0680041</name>
</gene>
<evidence type="ECO:0000313" key="1">
    <source>
        <dbReference type="EMBL" id="GJS65477.1"/>
    </source>
</evidence>
<evidence type="ECO:0000313" key="2">
    <source>
        <dbReference type="Proteomes" id="UP001151760"/>
    </source>
</evidence>
<dbReference type="Proteomes" id="UP001151760">
    <property type="component" value="Unassembled WGS sequence"/>
</dbReference>
<name>A0ABQ4XJK2_9ASTR</name>